<dbReference type="RefSeq" id="WP_203882170.1">
    <property type="nucleotide sequence ID" value="NZ_BAABHH010000007.1"/>
</dbReference>
<dbReference type="AlphaFoldDB" id="A0A8J3PRR7"/>
<accession>A0A8J3PRR7</accession>
<evidence type="ECO:0000256" key="2">
    <source>
        <dbReference type="SAM" id="SignalP"/>
    </source>
</evidence>
<comment type="caution">
    <text evidence="4">The sequence shown here is derived from an EMBL/GenBank/DDBJ whole genome shotgun (WGS) entry which is preliminary data.</text>
</comment>
<evidence type="ECO:0000256" key="1">
    <source>
        <dbReference type="ARBA" id="ARBA00022801"/>
    </source>
</evidence>
<feature type="domain" description="BD-FAE-like" evidence="3">
    <location>
        <begin position="56"/>
        <end position="245"/>
    </location>
</feature>
<dbReference type="SUPFAM" id="SSF53474">
    <property type="entry name" value="alpha/beta-Hydrolases"/>
    <property type="match status" value="1"/>
</dbReference>
<protein>
    <submittedName>
        <fullName evidence="4">Esterase</fullName>
    </submittedName>
</protein>
<feature type="chain" id="PRO_5035260925" evidence="2">
    <location>
        <begin position="32"/>
        <end position="316"/>
    </location>
</feature>
<dbReference type="PANTHER" id="PTHR48081">
    <property type="entry name" value="AB HYDROLASE SUPERFAMILY PROTEIN C4A8.06C"/>
    <property type="match status" value="1"/>
</dbReference>
<dbReference type="EMBL" id="BONV01000005">
    <property type="protein sequence ID" value="GIG78694.1"/>
    <property type="molecule type" value="Genomic_DNA"/>
</dbReference>
<dbReference type="InterPro" id="IPR050300">
    <property type="entry name" value="GDXG_lipolytic_enzyme"/>
</dbReference>
<keyword evidence="1" id="KW-0378">Hydrolase</keyword>
<dbReference type="Pfam" id="PF20434">
    <property type="entry name" value="BD-FAE"/>
    <property type="match status" value="1"/>
</dbReference>
<proteinExistence type="predicted"/>
<evidence type="ECO:0000313" key="4">
    <source>
        <dbReference type="EMBL" id="GIG78694.1"/>
    </source>
</evidence>
<evidence type="ECO:0000259" key="3">
    <source>
        <dbReference type="Pfam" id="PF20434"/>
    </source>
</evidence>
<feature type="signal peptide" evidence="2">
    <location>
        <begin position="1"/>
        <end position="31"/>
    </location>
</feature>
<reference evidence="4 5" key="1">
    <citation type="submission" date="2021-01" db="EMBL/GenBank/DDBJ databases">
        <title>Whole genome shotgun sequence of Planotetraspora kaengkrachanensis NBRC 104272.</title>
        <authorList>
            <person name="Komaki H."/>
            <person name="Tamura T."/>
        </authorList>
    </citation>
    <scope>NUCLEOTIDE SEQUENCE [LARGE SCALE GENOMIC DNA]</scope>
    <source>
        <strain evidence="4 5">NBRC 104272</strain>
    </source>
</reference>
<keyword evidence="2" id="KW-0732">Signal</keyword>
<dbReference type="Gene3D" id="3.40.50.1820">
    <property type="entry name" value="alpha/beta hydrolase"/>
    <property type="match status" value="1"/>
</dbReference>
<dbReference type="Proteomes" id="UP000630097">
    <property type="component" value="Unassembled WGS sequence"/>
</dbReference>
<dbReference type="GO" id="GO:0016787">
    <property type="term" value="F:hydrolase activity"/>
    <property type="evidence" value="ECO:0007669"/>
    <property type="project" value="UniProtKB-KW"/>
</dbReference>
<keyword evidence="5" id="KW-1185">Reference proteome</keyword>
<evidence type="ECO:0000313" key="5">
    <source>
        <dbReference type="Proteomes" id="UP000630097"/>
    </source>
</evidence>
<dbReference type="InterPro" id="IPR029058">
    <property type="entry name" value="AB_hydrolase_fold"/>
</dbReference>
<gene>
    <name evidence="4" type="ORF">Pka01_18210</name>
</gene>
<dbReference type="InterPro" id="IPR049492">
    <property type="entry name" value="BD-FAE-like_dom"/>
</dbReference>
<organism evidence="4 5">
    <name type="scientific">Planotetraspora kaengkrachanensis</name>
    <dbReference type="NCBI Taxonomy" id="575193"/>
    <lineage>
        <taxon>Bacteria</taxon>
        <taxon>Bacillati</taxon>
        <taxon>Actinomycetota</taxon>
        <taxon>Actinomycetes</taxon>
        <taxon>Streptosporangiales</taxon>
        <taxon>Streptosporangiaceae</taxon>
        <taxon>Planotetraspora</taxon>
    </lineage>
</organism>
<name>A0A8J3PRR7_9ACTN</name>
<sequence>MKDFEMSKRIAAIFCAVIMALAMMPADSSTASTSRQERSFDYGPAELTAIWHPLSSGRRPVVIMVHGGGWRRGTRESLNDHARFMADRGYQVFNLDYRLKVPWPAPRDDIAAAYDWIAARAGYFAADLSDVVLFGDSAGGQLVTNLGTLGQAGYVFRAVVGMSPVADPEMAYDDGMKTGSSDHDKVLRDAAFILAGECEPVTCPDTWRSMASKTNAGAGDPPMFLIHSADEWVPPKHSTELCAALARHGVPCTVKVYPGSDHAMGVWNQSAGDVMSFIDLVTGDSAEERAAGRALIAGVHLGAVVNIPAGISHTAQ</sequence>